<keyword evidence="5" id="KW-0804">Transcription</keyword>
<evidence type="ECO:0000256" key="4">
    <source>
        <dbReference type="ARBA" id="ARBA00023125"/>
    </source>
</evidence>
<dbReference type="InterPro" id="IPR001789">
    <property type="entry name" value="Sig_transdc_resp-reg_receiver"/>
</dbReference>
<feature type="domain" description="Response regulatory" evidence="8">
    <location>
        <begin position="17"/>
        <end position="131"/>
    </location>
</feature>
<evidence type="ECO:0000256" key="3">
    <source>
        <dbReference type="ARBA" id="ARBA00023015"/>
    </source>
</evidence>
<dbReference type="STRING" id="1477437.SAMN05444682_105195"/>
<evidence type="ECO:0000313" key="10">
    <source>
        <dbReference type="EMBL" id="SFI71616.1"/>
    </source>
</evidence>
<dbReference type="GO" id="GO:0000156">
    <property type="term" value="F:phosphorelay response regulator activity"/>
    <property type="evidence" value="ECO:0007669"/>
    <property type="project" value="TreeGrafter"/>
</dbReference>
<dbReference type="SUPFAM" id="SSF46894">
    <property type="entry name" value="C-terminal effector domain of the bipartite response regulators"/>
    <property type="match status" value="1"/>
</dbReference>
<dbReference type="PROSITE" id="PS50110">
    <property type="entry name" value="RESPONSE_REGULATORY"/>
    <property type="match status" value="1"/>
</dbReference>
<evidence type="ECO:0000256" key="6">
    <source>
        <dbReference type="PROSITE-ProRule" id="PRU00169"/>
    </source>
</evidence>
<dbReference type="Gene3D" id="1.10.10.10">
    <property type="entry name" value="Winged helix-like DNA-binding domain superfamily/Winged helix DNA-binding domain"/>
    <property type="match status" value="1"/>
</dbReference>
<dbReference type="Pfam" id="PF00072">
    <property type="entry name" value="Response_reg"/>
    <property type="match status" value="1"/>
</dbReference>
<keyword evidence="2" id="KW-0902">Two-component regulatory system</keyword>
<feature type="DNA-binding region" description="OmpR/PhoB-type" evidence="7">
    <location>
        <begin position="142"/>
        <end position="239"/>
    </location>
</feature>
<dbReference type="Gene3D" id="6.10.250.690">
    <property type="match status" value="1"/>
</dbReference>
<proteinExistence type="predicted"/>
<evidence type="ECO:0000259" key="8">
    <source>
        <dbReference type="PROSITE" id="PS50110"/>
    </source>
</evidence>
<evidence type="ECO:0000259" key="9">
    <source>
        <dbReference type="PROSITE" id="PS51755"/>
    </source>
</evidence>
<dbReference type="InterPro" id="IPR001867">
    <property type="entry name" value="OmpR/PhoB-type_DNA-bd"/>
</dbReference>
<dbReference type="GO" id="GO:0006355">
    <property type="term" value="P:regulation of DNA-templated transcription"/>
    <property type="evidence" value="ECO:0007669"/>
    <property type="project" value="InterPro"/>
</dbReference>
<dbReference type="Gene3D" id="3.40.50.2300">
    <property type="match status" value="1"/>
</dbReference>
<evidence type="ECO:0000256" key="5">
    <source>
        <dbReference type="ARBA" id="ARBA00023163"/>
    </source>
</evidence>
<gene>
    <name evidence="10" type="ORF">SAMN05444682_105195</name>
</gene>
<dbReference type="GO" id="GO:0000976">
    <property type="term" value="F:transcription cis-regulatory region binding"/>
    <property type="evidence" value="ECO:0007669"/>
    <property type="project" value="TreeGrafter"/>
</dbReference>
<keyword evidence="1 6" id="KW-0597">Phosphoprotein</keyword>
<dbReference type="PANTHER" id="PTHR48111">
    <property type="entry name" value="REGULATOR OF RPOS"/>
    <property type="match status" value="1"/>
</dbReference>
<dbReference type="PANTHER" id="PTHR48111:SF22">
    <property type="entry name" value="REGULATOR OF RPOS"/>
    <property type="match status" value="1"/>
</dbReference>
<dbReference type="CDD" id="cd17624">
    <property type="entry name" value="REC_OmpR_PmrA-like"/>
    <property type="match status" value="1"/>
</dbReference>
<organism evidence="10 11">
    <name type="scientific">Parapedobacter indicus</name>
    <dbReference type="NCBI Taxonomy" id="1477437"/>
    <lineage>
        <taxon>Bacteria</taxon>
        <taxon>Pseudomonadati</taxon>
        <taxon>Bacteroidota</taxon>
        <taxon>Sphingobacteriia</taxon>
        <taxon>Sphingobacteriales</taxon>
        <taxon>Sphingobacteriaceae</taxon>
        <taxon>Parapedobacter</taxon>
    </lineage>
</organism>
<protein>
    <submittedName>
        <fullName evidence="10">DNA-binding response regulator, OmpR family, contains REC and winged-helix (WHTH) domain</fullName>
    </submittedName>
</protein>
<keyword evidence="3" id="KW-0805">Transcription regulation</keyword>
<dbReference type="GO" id="GO:0032993">
    <property type="term" value="C:protein-DNA complex"/>
    <property type="evidence" value="ECO:0007669"/>
    <property type="project" value="TreeGrafter"/>
</dbReference>
<dbReference type="AlphaFoldDB" id="A0A1I3KGK8"/>
<dbReference type="SUPFAM" id="SSF52172">
    <property type="entry name" value="CheY-like"/>
    <property type="match status" value="1"/>
</dbReference>
<evidence type="ECO:0000256" key="2">
    <source>
        <dbReference type="ARBA" id="ARBA00023012"/>
    </source>
</evidence>
<keyword evidence="4 7" id="KW-0238">DNA-binding</keyword>
<dbReference type="PROSITE" id="PS51755">
    <property type="entry name" value="OMPR_PHOB"/>
    <property type="match status" value="1"/>
</dbReference>
<reference evidence="10 11" key="1">
    <citation type="submission" date="2016-10" db="EMBL/GenBank/DDBJ databases">
        <authorList>
            <person name="de Groot N.N."/>
        </authorList>
    </citation>
    <scope>NUCLEOTIDE SEQUENCE [LARGE SCALE GENOMIC DNA]</scope>
    <source>
        <strain evidence="10 11">RK1</strain>
    </source>
</reference>
<dbReference type="Pfam" id="PF00486">
    <property type="entry name" value="Trans_reg_C"/>
    <property type="match status" value="1"/>
</dbReference>
<sequence>MDLQPVDIKTLSLTVMNILLVEDDSRISDFVIKGLEEAGHSVVLASTAERARDWISEHQWDVILMDIMLPGIDGVQLTKLIRYRRNTTPILVLSALDGPDDKVTALDSGADDYLVKPFHFNELLSRINALVRRAKLSHQRGGQSHRSGPLIINTDEHRVVLQDEEIALSPKEYKLLLYLLEHQGRVVPRTQLLHAVWGINFDNSTNVVDVYISYLRSKIEKQGIKFIHTVKGTGYLWKEPQ</sequence>
<feature type="domain" description="OmpR/PhoB-type" evidence="9">
    <location>
        <begin position="142"/>
        <end position="239"/>
    </location>
</feature>
<dbReference type="SMART" id="SM00862">
    <property type="entry name" value="Trans_reg_C"/>
    <property type="match status" value="1"/>
</dbReference>
<dbReference type="InterPro" id="IPR039420">
    <property type="entry name" value="WalR-like"/>
</dbReference>
<evidence type="ECO:0000256" key="7">
    <source>
        <dbReference type="PROSITE-ProRule" id="PRU01091"/>
    </source>
</evidence>
<dbReference type="SMART" id="SM00448">
    <property type="entry name" value="REC"/>
    <property type="match status" value="1"/>
</dbReference>
<evidence type="ECO:0000256" key="1">
    <source>
        <dbReference type="ARBA" id="ARBA00022553"/>
    </source>
</evidence>
<dbReference type="CDD" id="cd00383">
    <property type="entry name" value="trans_reg_C"/>
    <property type="match status" value="1"/>
</dbReference>
<dbReference type="Proteomes" id="UP000198670">
    <property type="component" value="Unassembled WGS sequence"/>
</dbReference>
<dbReference type="InterPro" id="IPR016032">
    <property type="entry name" value="Sig_transdc_resp-reg_C-effctor"/>
</dbReference>
<feature type="modified residue" description="4-aspartylphosphate" evidence="6">
    <location>
        <position position="66"/>
    </location>
</feature>
<dbReference type="EMBL" id="FOQO01000005">
    <property type="protein sequence ID" value="SFI71616.1"/>
    <property type="molecule type" value="Genomic_DNA"/>
</dbReference>
<dbReference type="GO" id="GO:0005829">
    <property type="term" value="C:cytosol"/>
    <property type="evidence" value="ECO:0007669"/>
    <property type="project" value="TreeGrafter"/>
</dbReference>
<name>A0A1I3KGK8_9SPHI</name>
<dbReference type="InterPro" id="IPR011006">
    <property type="entry name" value="CheY-like_superfamily"/>
</dbReference>
<evidence type="ECO:0000313" key="11">
    <source>
        <dbReference type="Proteomes" id="UP000198670"/>
    </source>
</evidence>
<keyword evidence="11" id="KW-1185">Reference proteome</keyword>
<dbReference type="InterPro" id="IPR036388">
    <property type="entry name" value="WH-like_DNA-bd_sf"/>
</dbReference>
<dbReference type="FunFam" id="1.10.10.10:FF:000005">
    <property type="entry name" value="Two-component system response regulator"/>
    <property type="match status" value="1"/>
</dbReference>
<accession>A0A1I3KGK8</accession>